<dbReference type="Proteomes" id="UP001244341">
    <property type="component" value="Chromosome 15b"/>
</dbReference>
<sequence length="250" mass="27515">MGNLISSSKKNDRATITDHDRAVLSLKAQRKKMEDQSKLLEQRIAANVAVARELVAQNKKERALLALKKKRLSEHQLASMQAYLMNVEDMLSNMELTKQQGNVMAALKQGNDALKQAQQEMPLDDIQKLMDETAEAKEYQDKVQDVISGQLDDIDQKAVQDELRMLEEMAAAEEAAELPSVPVSEEQQQQQKAAAEAAAAAAAAAAEPAVAEEAEAELEELPDVPQTLVEAEEAAQEEPERQLEEPLMAS</sequence>
<evidence type="ECO:0000256" key="5">
    <source>
        <dbReference type="ARBA" id="ARBA00022927"/>
    </source>
</evidence>
<name>A0ABY8URG1_TETOB</name>
<protein>
    <submittedName>
        <fullName evidence="8">Uncharacterized protein</fullName>
    </submittedName>
</protein>
<dbReference type="PANTHER" id="PTHR22761">
    <property type="entry name" value="CHARGED MULTIVESICULAR BODY PROTEIN"/>
    <property type="match status" value="1"/>
</dbReference>
<comment type="subcellular location">
    <subcellularLocation>
        <location evidence="1">Endosome membrane</location>
    </subcellularLocation>
</comment>
<feature type="compositionally biased region" description="Acidic residues" evidence="7">
    <location>
        <begin position="210"/>
        <end position="222"/>
    </location>
</feature>
<dbReference type="EMBL" id="CP126222">
    <property type="protein sequence ID" value="WIA22891.1"/>
    <property type="molecule type" value="Genomic_DNA"/>
</dbReference>
<evidence type="ECO:0000256" key="2">
    <source>
        <dbReference type="ARBA" id="ARBA00006190"/>
    </source>
</evidence>
<comment type="similarity">
    <text evidence="2">Belongs to the SNF7 family.</text>
</comment>
<keyword evidence="4" id="KW-0967">Endosome</keyword>
<keyword evidence="6" id="KW-0472">Membrane</keyword>
<keyword evidence="9" id="KW-1185">Reference proteome</keyword>
<evidence type="ECO:0000313" key="9">
    <source>
        <dbReference type="Proteomes" id="UP001244341"/>
    </source>
</evidence>
<keyword evidence="5" id="KW-0653">Protein transport</keyword>
<accession>A0ABY8URG1</accession>
<dbReference type="Gene3D" id="1.10.287.1060">
    <property type="entry name" value="ESAT-6-like"/>
    <property type="match status" value="1"/>
</dbReference>
<feature type="region of interest" description="Disordered" evidence="7">
    <location>
        <begin position="175"/>
        <end position="250"/>
    </location>
</feature>
<proteinExistence type="inferred from homology"/>
<evidence type="ECO:0000256" key="6">
    <source>
        <dbReference type="ARBA" id="ARBA00023136"/>
    </source>
</evidence>
<organism evidence="8 9">
    <name type="scientific">Tetradesmus obliquus</name>
    <name type="common">Green alga</name>
    <name type="synonym">Acutodesmus obliquus</name>
    <dbReference type="NCBI Taxonomy" id="3088"/>
    <lineage>
        <taxon>Eukaryota</taxon>
        <taxon>Viridiplantae</taxon>
        <taxon>Chlorophyta</taxon>
        <taxon>core chlorophytes</taxon>
        <taxon>Chlorophyceae</taxon>
        <taxon>CS clade</taxon>
        <taxon>Sphaeropleales</taxon>
        <taxon>Scenedesmaceae</taxon>
        <taxon>Tetradesmus</taxon>
    </lineage>
</organism>
<keyword evidence="3" id="KW-0813">Transport</keyword>
<dbReference type="Pfam" id="PF03357">
    <property type="entry name" value="Snf7"/>
    <property type="match status" value="1"/>
</dbReference>
<evidence type="ECO:0000256" key="1">
    <source>
        <dbReference type="ARBA" id="ARBA00004608"/>
    </source>
</evidence>
<evidence type="ECO:0000256" key="4">
    <source>
        <dbReference type="ARBA" id="ARBA00022753"/>
    </source>
</evidence>
<reference evidence="8 9" key="1">
    <citation type="submission" date="2023-05" db="EMBL/GenBank/DDBJ databases">
        <title>A 100% complete, gapless, phased diploid assembly of the Scenedesmus obliquus UTEX 3031 genome.</title>
        <authorList>
            <person name="Biondi T.C."/>
            <person name="Hanschen E.R."/>
            <person name="Kwon T."/>
            <person name="Eng W."/>
            <person name="Kruse C.P.S."/>
            <person name="Koehler S.I."/>
            <person name="Kunde Y."/>
            <person name="Gleasner C.D."/>
            <person name="You Mak K.T."/>
            <person name="Polle J."/>
            <person name="Hovde B.T."/>
            <person name="Starkenburg S.R."/>
        </authorList>
    </citation>
    <scope>NUCLEOTIDE SEQUENCE [LARGE SCALE GENOMIC DNA]</scope>
    <source>
        <strain evidence="8 9">DOE0152z</strain>
    </source>
</reference>
<evidence type="ECO:0000256" key="3">
    <source>
        <dbReference type="ARBA" id="ARBA00022448"/>
    </source>
</evidence>
<gene>
    <name evidence="8" type="ORF">OEZ85_001269</name>
</gene>
<dbReference type="PANTHER" id="PTHR22761:SF5">
    <property type="entry name" value="CHARGED MULTIVESICULAR BODY PROTEIN 6"/>
    <property type="match status" value="1"/>
</dbReference>
<feature type="compositionally biased region" description="Low complexity" evidence="7">
    <location>
        <begin position="185"/>
        <end position="209"/>
    </location>
</feature>
<evidence type="ECO:0000256" key="7">
    <source>
        <dbReference type="SAM" id="MobiDB-lite"/>
    </source>
</evidence>
<evidence type="ECO:0000313" key="8">
    <source>
        <dbReference type="EMBL" id="WIA22891.1"/>
    </source>
</evidence>
<dbReference type="InterPro" id="IPR005024">
    <property type="entry name" value="Snf7_fam"/>
</dbReference>